<dbReference type="EMBL" id="LT985188">
    <property type="protein sequence ID" value="SPD88019.1"/>
    <property type="molecule type" value="Genomic_DNA"/>
</dbReference>
<dbReference type="AlphaFoldDB" id="A0A2N9JKS8"/>
<proteinExistence type="predicted"/>
<name>A0A2N9JKS8_9ACTN</name>
<dbReference type="KEGG" id="mgg:MPLG2_2989"/>
<evidence type="ECO:0000313" key="1">
    <source>
        <dbReference type="EMBL" id="SPD88019.1"/>
    </source>
</evidence>
<evidence type="ECO:0000313" key="2">
    <source>
        <dbReference type="Proteomes" id="UP000238164"/>
    </source>
</evidence>
<accession>A0A2N9JKS8</accession>
<gene>
    <name evidence="1" type="ORF">MPLG2_2989</name>
</gene>
<reference evidence="1 2" key="1">
    <citation type="submission" date="2018-02" db="EMBL/GenBank/DDBJ databases">
        <authorList>
            <person name="Cohen D.B."/>
            <person name="Kent A.D."/>
        </authorList>
    </citation>
    <scope>NUCLEOTIDE SEQUENCE [LARGE SCALE GENOMIC DNA]</scope>
    <source>
        <strain evidence="1">1</strain>
    </source>
</reference>
<keyword evidence="2" id="KW-1185">Reference proteome</keyword>
<protein>
    <submittedName>
        <fullName evidence="1">Uncharacterized protein</fullName>
    </submittedName>
</protein>
<sequence length="27" mass="3117">MDLATISPKIIWQERSHQTEAILFANC</sequence>
<dbReference type="Proteomes" id="UP000238164">
    <property type="component" value="Chromosome 1"/>
</dbReference>
<organism evidence="1 2">
    <name type="scientific">Micropruina glycogenica</name>
    <dbReference type="NCBI Taxonomy" id="75385"/>
    <lineage>
        <taxon>Bacteria</taxon>
        <taxon>Bacillati</taxon>
        <taxon>Actinomycetota</taxon>
        <taxon>Actinomycetes</taxon>
        <taxon>Propionibacteriales</taxon>
        <taxon>Nocardioidaceae</taxon>
        <taxon>Micropruina</taxon>
    </lineage>
</organism>